<dbReference type="SUPFAM" id="SSF52540">
    <property type="entry name" value="P-loop containing nucleoside triphosphate hydrolases"/>
    <property type="match status" value="2"/>
</dbReference>
<gene>
    <name evidence="18" type="primary">uvrA_2</name>
    <name evidence="18" type="ORF">EC9_28330</name>
</gene>
<dbReference type="PROSITE" id="PS50893">
    <property type="entry name" value="ABC_TRANSPORTER_2"/>
    <property type="match status" value="1"/>
</dbReference>
<dbReference type="InterPro" id="IPR017871">
    <property type="entry name" value="ABC_transporter-like_CS"/>
</dbReference>
<dbReference type="Gene3D" id="3.30.190.20">
    <property type="match status" value="1"/>
</dbReference>
<organism evidence="18 19">
    <name type="scientific">Rosistilla ulvae</name>
    <dbReference type="NCBI Taxonomy" id="1930277"/>
    <lineage>
        <taxon>Bacteria</taxon>
        <taxon>Pseudomonadati</taxon>
        <taxon>Planctomycetota</taxon>
        <taxon>Planctomycetia</taxon>
        <taxon>Pirellulales</taxon>
        <taxon>Pirellulaceae</taxon>
        <taxon>Rosistilla</taxon>
    </lineage>
</organism>
<dbReference type="GO" id="GO:0005524">
    <property type="term" value="F:ATP binding"/>
    <property type="evidence" value="ECO:0007669"/>
    <property type="project" value="UniProtKB-KW"/>
</dbReference>
<keyword evidence="4" id="KW-0677">Repeat</keyword>
<dbReference type="RefSeq" id="WP_218934116.1">
    <property type="nucleotide sequence ID" value="NZ_CP036261.1"/>
</dbReference>
<dbReference type="InterPro" id="IPR041102">
    <property type="entry name" value="UvrA_inter"/>
</dbReference>
<evidence type="ECO:0000259" key="17">
    <source>
        <dbReference type="PROSITE" id="PS50893"/>
    </source>
</evidence>
<evidence type="ECO:0000313" key="19">
    <source>
        <dbReference type="Proteomes" id="UP000319557"/>
    </source>
</evidence>
<evidence type="ECO:0000256" key="10">
    <source>
        <dbReference type="ARBA" id="ARBA00022840"/>
    </source>
</evidence>
<proteinExistence type="inferred from homology"/>
<dbReference type="EMBL" id="CP036261">
    <property type="protein sequence ID" value="QDS88642.1"/>
    <property type="molecule type" value="Genomic_DNA"/>
</dbReference>
<keyword evidence="6" id="KW-0227">DNA damage</keyword>
<protein>
    <recommendedName>
        <fullName evidence="15">UvrABC system protein A</fullName>
    </recommendedName>
    <alternativeName>
        <fullName evidence="16">Excinuclease ABC subunit A</fullName>
    </alternativeName>
</protein>
<keyword evidence="12" id="KW-0238">DNA-binding</keyword>
<keyword evidence="5" id="KW-0547">Nucleotide-binding</keyword>
<evidence type="ECO:0000256" key="13">
    <source>
        <dbReference type="ARBA" id="ARBA00023204"/>
    </source>
</evidence>
<dbReference type="Pfam" id="PF17760">
    <property type="entry name" value="UvrA_inter"/>
    <property type="match status" value="1"/>
</dbReference>
<dbReference type="Gene3D" id="1.20.1580.10">
    <property type="entry name" value="ABC transporter ATPase like domain"/>
    <property type="match status" value="2"/>
</dbReference>
<sequence>MTNTLGNLEPAVLSDIRSAPGDPLMRIRGARVHNLKNVDIDLRRDQLIVLTGVSGSGKSSLAFDTIYAEGQRQYIESLSTYARQFLDQLPRPDCDHIDGLEPTLCIDQKSGASNPRSTVATVTEVYDYLRLLMARVGAPHCYHCGAAILQQTSEQILASLMNLAEETRLIVLAPMVRGRKGAHEDVFQEIRKAGLVRARVDGTMYDIESLPKLSPRKNHTIEAVVDRLVVREGIESRLGESIKTALKLSDGLLIAFFELPDADDWDERLLSSRYACPQCDISYEELEPRTFSFNSPYGACPDCDGLGRLEAYDPDLLIPDWTQPAEVAAMLPWKGTSAAVRKRIHGTLEPLVLDGGGQWDQPLDQLSAKGRSTLTATIVEMLNVEWEKKLTEARREQLTNWIGAVECSTCGGSRLRREALSVTLADRHIGQIVAMPATEATVFFAALQAECDQSLQDDSAYDIESEATADASVVRERAPRRVKVGGKLSPSQREIARPILVEINKRLRFLAQVGVGYLTLGRSADTLSGGELQRVRLATSIGSGLVGVCYILDEPSIGLHQRDNDRLIVALRDLQRQGNTVLVVEHDESMMRAADWLIDMGPGAGHQGGEILFAGEPSSITAITEDQMETPDDDSDLPSRSVTADYLSGRRSIPVPESRRKADKNQMLTLAGANTHNLQNVTARFPLGCLIGVAGVSGSGKSSIVNDTLYPALARTLGLQSPKPGPFESLTGAEGIDKLIRIDQAPIGRTPRSCPATYTGALDLIRKVFAETRDAKQRGFAANRFSFNAKPGRCDQCMGQGQEKIEMNFLADLYVRCSVCGGKRFNRQTLAVRFKGASIADVLEMTIDDAAEFFKNFVKIDRILESMRSVGLGYLRLGQPSTTLSGGEAQRIKLATELARQETGNTLYLLDEPTTGLHFDDVRRLIDVLQSLVEKGNTVIVIEHNLDVIKCCDWIVEMGPEGGAGGGRLLAEGTPENVVAGPQTPTSGYLQELLDAAVS</sequence>
<reference evidence="18 19" key="1">
    <citation type="submission" date="2019-02" db="EMBL/GenBank/DDBJ databases">
        <title>Deep-cultivation of Planctomycetes and their phenomic and genomic characterization uncovers novel biology.</title>
        <authorList>
            <person name="Wiegand S."/>
            <person name="Jogler M."/>
            <person name="Boedeker C."/>
            <person name="Pinto D."/>
            <person name="Vollmers J."/>
            <person name="Rivas-Marin E."/>
            <person name="Kohn T."/>
            <person name="Peeters S.H."/>
            <person name="Heuer A."/>
            <person name="Rast P."/>
            <person name="Oberbeckmann S."/>
            <person name="Bunk B."/>
            <person name="Jeske O."/>
            <person name="Meyerdierks A."/>
            <person name="Storesund J.E."/>
            <person name="Kallscheuer N."/>
            <person name="Luecker S."/>
            <person name="Lage O.M."/>
            <person name="Pohl T."/>
            <person name="Merkel B.J."/>
            <person name="Hornburger P."/>
            <person name="Mueller R.-W."/>
            <person name="Bruemmer F."/>
            <person name="Labrenz M."/>
            <person name="Spormann A.M."/>
            <person name="Op den Camp H."/>
            <person name="Overmann J."/>
            <person name="Amann R."/>
            <person name="Jetten M.S.M."/>
            <person name="Mascher T."/>
            <person name="Medema M.H."/>
            <person name="Devos D.P."/>
            <person name="Kaster A.-K."/>
            <person name="Ovreas L."/>
            <person name="Rohde M."/>
            <person name="Galperin M.Y."/>
            <person name="Jogler C."/>
        </authorList>
    </citation>
    <scope>NUCLEOTIDE SEQUENCE [LARGE SCALE GENOMIC DNA]</scope>
    <source>
        <strain evidence="18 19">EC9</strain>
    </source>
</reference>
<evidence type="ECO:0000256" key="16">
    <source>
        <dbReference type="ARBA" id="ARBA00042156"/>
    </source>
</evidence>
<evidence type="ECO:0000256" key="11">
    <source>
        <dbReference type="ARBA" id="ARBA00022881"/>
    </source>
</evidence>
<dbReference type="Proteomes" id="UP000319557">
    <property type="component" value="Chromosome"/>
</dbReference>
<dbReference type="CDD" id="cd03271">
    <property type="entry name" value="ABC_UvrA_II"/>
    <property type="match status" value="1"/>
</dbReference>
<feature type="domain" description="ABC transporter" evidence="17">
    <location>
        <begin position="663"/>
        <end position="991"/>
    </location>
</feature>
<dbReference type="Gene3D" id="3.40.50.300">
    <property type="entry name" value="P-loop containing nucleotide triphosphate hydrolases"/>
    <property type="match status" value="3"/>
</dbReference>
<comment type="subcellular location">
    <subcellularLocation>
        <location evidence="1">Cytoplasm</location>
    </subcellularLocation>
</comment>
<dbReference type="InterPro" id="IPR004602">
    <property type="entry name" value="UvrA"/>
</dbReference>
<comment type="similarity">
    <text evidence="14">Belongs to the ABC transporter superfamily. UvrA family.</text>
</comment>
<evidence type="ECO:0000256" key="1">
    <source>
        <dbReference type="ARBA" id="ARBA00004496"/>
    </source>
</evidence>
<dbReference type="InterPro" id="IPR027417">
    <property type="entry name" value="P-loop_NTPase"/>
</dbReference>
<dbReference type="NCBIfam" id="TIGR00630">
    <property type="entry name" value="uvra"/>
    <property type="match status" value="1"/>
</dbReference>
<keyword evidence="9" id="KW-0862">Zinc</keyword>
<keyword evidence="19" id="KW-1185">Reference proteome</keyword>
<evidence type="ECO:0000256" key="3">
    <source>
        <dbReference type="ARBA" id="ARBA00022723"/>
    </source>
</evidence>
<dbReference type="GO" id="GO:0003677">
    <property type="term" value="F:DNA binding"/>
    <property type="evidence" value="ECO:0007669"/>
    <property type="project" value="UniProtKB-KW"/>
</dbReference>
<evidence type="ECO:0000256" key="15">
    <source>
        <dbReference type="ARBA" id="ARBA00039316"/>
    </source>
</evidence>
<dbReference type="GO" id="GO:0016887">
    <property type="term" value="F:ATP hydrolysis activity"/>
    <property type="evidence" value="ECO:0007669"/>
    <property type="project" value="InterPro"/>
</dbReference>
<dbReference type="PANTHER" id="PTHR43152">
    <property type="entry name" value="UVRABC SYSTEM PROTEIN A"/>
    <property type="match status" value="1"/>
</dbReference>
<dbReference type="AlphaFoldDB" id="A0A517M189"/>
<evidence type="ECO:0000256" key="2">
    <source>
        <dbReference type="ARBA" id="ARBA00022490"/>
    </source>
</evidence>
<dbReference type="InterPro" id="IPR003439">
    <property type="entry name" value="ABC_transporter-like_ATP-bd"/>
</dbReference>
<dbReference type="PROSITE" id="PS00211">
    <property type="entry name" value="ABC_TRANSPORTER_1"/>
    <property type="match status" value="2"/>
</dbReference>
<keyword evidence="8" id="KW-0863">Zinc-finger</keyword>
<dbReference type="KEGG" id="ruv:EC9_28330"/>
<evidence type="ECO:0000313" key="18">
    <source>
        <dbReference type="EMBL" id="QDS88642.1"/>
    </source>
</evidence>
<keyword evidence="3" id="KW-0479">Metal-binding</keyword>
<evidence type="ECO:0000256" key="6">
    <source>
        <dbReference type="ARBA" id="ARBA00022763"/>
    </source>
</evidence>
<dbReference type="GO" id="GO:0005737">
    <property type="term" value="C:cytoplasm"/>
    <property type="evidence" value="ECO:0007669"/>
    <property type="project" value="UniProtKB-SubCell"/>
</dbReference>
<accession>A0A517M189</accession>
<dbReference type="GO" id="GO:0004518">
    <property type="term" value="F:nuclease activity"/>
    <property type="evidence" value="ECO:0007669"/>
    <property type="project" value="UniProtKB-KW"/>
</dbReference>
<dbReference type="GO" id="GO:0008270">
    <property type="term" value="F:zinc ion binding"/>
    <property type="evidence" value="ECO:0007669"/>
    <property type="project" value="UniProtKB-KW"/>
</dbReference>
<keyword evidence="2" id="KW-0963">Cytoplasm</keyword>
<name>A0A517M189_9BACT</name>
<keyword evidence="13" id="KW-0234">DNA repair</keyword>
<keyword evidence="10" id="KW-0067">ATP-binding</keyword>
<dbReference type="GO" id="GO:0009380">
    <property type="term" value="C:excinuclease repair complex"/>
    <property type="evidence" value="ECO:0007669"/>
    <property type="project" value="InterPro"/>
</dbReference>
<evidence type="ECO:0000256" key="7">
    <source>
        <dbReference type="ARBA" id="ARBA00022769"/>
    </source>
</evidence>
<evidence type="ECO:0000256" key="4">
    <source>
        <dbReference type="ARBA" id="ARBA00022737"/>
    </source>
</evidence>
<evidence type="ECO:0000256" key="9">
    <source>
        <dbReference type="ARBA" id="ARBA00022833"/>
    </source>
</evidence>
<dbReference type="PANTHER" id="PTHR43152:SF3">
    <property type="entry name" value="UVRABC SYSTEM PROTEIN A"/>
    <property type="match status" value="1"/>
</dbReference>
<evidence type="ECO:0000256" key="8">
    <source>
        <dbReference type="ARBA" id="ARBA00022771"/>
    </source>
</evidence>
<keyword evidence="7" id="KW-0228">DNA excision</keyword>
<dbReference type="GO" id="GO:0006289">
    <property type="term" value="P:nucleotide-excision repair"/>
    <property type="evidence" value="ECO:0007669"/>
    <property type="project" value="InterPro"/>
</dbReference>
<evidence type="ECO:0000256" key="5">
    <source>
        <dbReference type="ARBA" id="ARBA00022741"/>
    </source>
</evidence>
<keyword evidence="11" id="KW-0267">Excision nuclease</keyword>
<evidence type="ECO:0000256" key="14">
    <source>
        <dbReference type="ARBA" id="ARBA00038000"/>
    </source>
</evidence>
<evidence type="ECO:0000256" key="12">
    <source>
        <dbReference type="ARBA" id="ARBA00023125"/>
    </source>
</evidence>